<organism evidence="1 2">
    <name type="scientific">Avena sativa</name>
    <name type="common">Oat</name>
    <dbReference type="NCBI Taxonomy" id="4498"/>
    <lineage>
        <taxon>Eukaryota</taxon>
        <taxon>Viridiplantae</taxon>
        <taxon>Streptophyta</taxon>
        <taxon>Embryophyta</taxon>
        <taxon>Tracheophyta</taxon>
        <taxon>Spermatophyta</taxon>
        <taxon>Magnoliopsida</taxon>
        <taxon>Liliopsida</taxon>
        <taxon>Poales</taxon>
        <taxon>Poaceae</taxon>
        <taxon>BOP clade</taxon>
        <taxon>Pooideae</taxon>
        <taxon>Poodae</taxon>
        <taxon>Poeae</taxon>
        <taxon>Poeae Chloroplast Group 1 (Aveneae type)</taxon>
        <taxon>Aveninae</taxon>
        <taxon>Avena</taxon>
    </lineage>
</organism>
<dbReference type="Proteomes" id="UP001732700">
    <property type="component" value="Chromosome 7C"/>
</dbReference>
<proteinExistence type="predicted"/>
<protein>
    <submittedName>
        <fullName evidence="1">Uncharacterized protein</fullName>
    </submittedName>
</protein>
<evidence type="ECO:0000313" key="1">
    <source>
        <dbReference type="EnsemblPlants" id="AVESA.00010b.r2.7CG0697060.1.CDS"/>
    </source>
</evidence>
<reference evidence="1" key="1">
    <citation type="submission" date="2021-05" db="EMBL/GenBank/DDBJ databases">
        <authorList>
            <person name="Scholz U."/>
            <person name="Mascher M."/>
            <person name="Fiebig A."/>
        </authorList>
    </citation>
    <scope>NUCLEOTIDE SEQUENCE [LARGE SCALE GENOMIC DNA]</scope>
</reference>
<reference evidence="1" key="2">
    <citation type="submission" date="2025-09" db="UniProtKB">
        <authorList>
            <consortium name="EnsemblPlants"/>
        </authorList>
    </citation>
    <scope>IDENTIFICATION</scope>
</reference>
<accession>A0ACD6A3W0</accession>
<sequence>MEWKRQGTSNNIASINSYSKEKLLEFFSTYVTANDIFVFLRLVVATHICSHSDQYGDLIRGIYGFNSLKDWCFQVVTQPREFTDHLMMRALATAVGVPLRLERLYGGGSEEDNIYSGPGAVSVTLLYMGNHYDIIYPIAPSAESPSRQASQGEDPAG</sequence>
<keyword evidence="2" id="KW-1185">Reference proteome</keyword>
<name>A0ACD6A3W0_AVESA</name>
<dbReference type="EnsemblPlants" id="AVESA.00010b.r2.7CG0697060.1">
    <property type="protein sequence ID" value="AVESA.00010b.r2.7CG0697060.1.CDS"/>
    <property type="gene ID" value="AVESA.00010b.r2.7CG0697060"/>
</dbReference>
<evidence type="ECO:0000313" key="2">
    <source>
        <dbReference type="Proteomes" id="UP001732700"/>
    </source>
</evidence>